<sequence length="125" mass="13750">MATAAPVFRIVSMKSGTPFQYQNIVLKDGQIYISGQDSPINFLLNDDKTLIDATNNRFIQIHENEVEETSSKSLATKGFALKDGYLTLGDKTFYACANGDSYKLTTHCESGDSIALKITEQTNSN</sequence>
<dbReference type="AlphaFoldDB" id="A0A1E4SNV1"/>
<organism evidence="1 2">
    <name type="scientific">Suhomyces tanzawaensis NRRL Y-17324</name>
    <dbReference type="NCBI Taxonomy" id="984487"/>
    <lineage>
        <taxon>Eukaryota</taxon>
        <taxon>Fungi</taxon>
        <taxon>Dikarya</taxon>
        <taxon>Ascomycota</taxon>
        <taxon>Saccharomycotina</taxon>
        <taxon>Pichiomycetes</taxon>
        <taxon>Debaryomycetaceae</taxon>
        <taxon>Suhomyces</taxon>
    </lineage>
</organism>
<accession>A0A1E4SNV1</accession>
<protein>
    <submittedName>
        <fullName evidence="1">Uncharacterized protein</fullName>
    </submittedName>
</protein>
<keyword evidence="2" id="KW-1185">Reference proteome</keyword>
<dbReference type="Proteomes" id="UP000094285">
    <property type="component" value="Unassembled WGS sequence"/>
</dbReference>
<name>A0A1E4SNV1_9ASCO</name>
<evidence type="ECO:0000313" key="2">
    <source>
        <dbReference type="Proteomes" id="UP000094285"/>
    </source>
</evidence>
<dbReference type="RefSeq" id="XP_020066323.1">
    <property type="nucleotide sequence ID" value="XM_020206611.1"/>
</dbReference>
<gene>
    <name evidence="1" type="ORF">CANTADRAFT_20736</name>
</gene>
<evidence type="ECO:0000313" key="1">
    <source>
        <dbReference type="EMBL" id="ODV81201.1"/>
    </source>
</evidence>
<dbReference type="GeneID" id="30980748"/>
<reference evidence="2" key="1">
    <citation type="submission" date="2016-05" db="EMBL/GenBank/DDBJ databases">
        <title>Comparative genomics of biotechnologically important yeasts.</title>
        <authorList>
            <consortium name="DOE Joint Genome Institute"/>
            <person name="Riley R."/>
            <person name="Haridas S."/>
            <person name="Wolfe K.H."/>
            <person name="Lopes M.R."/>
            <person name="Hittinger C.T."/>
            <person name="Goker M."/>
            <person name="Salamov A."/>
            <person name="Wisecaver J."/>
            <person name="Long T.M."/>
            <person name="Aerts A.L."/>
            <person name="Barry K."/>
            <person name="Choi C."/>
            <person name="Clum A."/>
            <person name="Coughlan A.Y."/>
            <person name="Deshpande S."/>
            <person name="Douglass A.P."/>
            <person name="Hanson S.J."/>
            <person name="Klenk H.-P."/>
            <person name="Labutti K."/>
            <person name="Lapidus A."/>
            <person name="Lindquist E."/>
            <person name="Lipzen A."/>
            <person name="Meier-Kolthoff J.P."/>
            <person name="Ohm R.A."/>
            <person name="Otillar R.P."/>
            <person name="Pangilinan J."/>
            <person name="Peng Y."/>
            <person name="Rokas A."/>
            <person name="Rosa C.A."/>
            <person name="Scheuner C."/>
            <person name="Sibirny A.A."/>
            <person name="Slot J.C."/>
            <person name="Stielow J.B."/>
            <person name="Sun H."/>
            <person name="Kurtzman C.P."/>
            <person name="Blackwell M."/>
            <person name="Grigoriev I.V."/>
            <person name="Jeffries T.W."/>
        </authorList>
    </citation>
    <scope>NUCLEOTIDE SEQUENCE [LARGE SCALE GENOMIC DNA]</scope>
    <source>
        <strain evidence="2">NRRL Y-17324</strain>
    </source>
</reference>
<proteinExistence type="predicted"/>
<dbReference type="EMBL" id="KV453910">
    <property type="protein sequence ID" value="ODV81201.1"/>
    <property type="molecule type" value="Genomic_DNA"/>
</dbReference>